<name>A0A7C3ANQ2_9BACT</name>
<evidence type="ECO:0000259" key="12">
    <source>
        <dbReference type="Pfam" id="PF01634"/>
    </source>
</evidence>
<comment type="catalytic activity">
    <reaction evidence="1 11">
        <text>1-(5-phospho-beta-D-ribosyl)-ATP + diphosphate = 5-phospho-alpha-D-ribose 1-diphosphate + ATP</text>
        <dbReference type="Rhea" id="RHEA:18473"/>
        <dbReference type="ChEBI" id="CHEBI:30616"/>
        <dbReference type="ChEBI" id="CHEBI:33019"/>
        <dbReference type="ChEBI" id="CHEBI:58017"/>
        <dbReference type="ChEBI" id="CHEBI:73183"/>
        <dbReference type="EC" id="2.4.2.17"/>
    </reaction>
</comment>
<dbReference type="UniPathway" id="UPA00031">
    <property type="reaction ID" value="UER00006"/>
</dbReference>
<dbReference type="PANTHER" id="PTHR21403:SF8">
    <property type="entry name" value="ATP PHOSPHORIBOSYLTRANSFERASE"/>
    <property type="match status" value="1"/>
</dbReference>
<dbReference type="PANTHER" id="PTHR21403">
    <property type="entry name" value="ATP PHOSPHORIBOSYLTRANSFERASE ATP-PRTASE"/>
    <property type="match status" value="1"/>
</dbReference>
<dbReference type="GO" id="GO:0000287">
    <property type="term" value="F:magnesium ion binding"/>
    <property type="evidence" value="ECO:0007669"/>
    <property type="project" value="UniProtKB-UniRule"/>
</dbReference>
<comment type="activity regulation">
    <text evidence="11">Feedback inhibited by histidine.</text>
</comment>
<dbReference type="AlphaFoldDB" id="A0A7C3ANQ2"/>
<dbReference type="InterPro" id="IPR013820">
    <property type="entry name" value="ATP_PRibTrfase_cat"/>
</dbReference>
<evidence type="ECO:0000313" key="14">
    <source>
        <dbReference type="EMBL" id="HEX71559.1"/>
    </source>
</evidence>
<keyword evidence="7 11" id="KW-0328">Glycosyltransferase</keyword>
<evidence type="ECO:0000256" key="5">
    <source>
        <dbReference type="ARBA" id="ARBA00020998"/>
    </source>
</evidence>
<reference evidence="14" key="1">
    <citation type="journal article" date="2020" name="mSystems">
        <title>Genome- and Community-Level Interaction Insights into Carbon Utilization and Element Cycling Functions of Hydrothermarchaeota in Hydrothermal Sediment.</title>
        <authorList>
            <person name="Zhou Z."/>
            <person name="Liu Y."/>
            <person name="Xu W."/>
            <person name="Pan J."/>
            <person name="Luo Z.H."/>
            <person name="Li M."/>
        </authorList>
    </citation>
    <scope>NUCLEOTIDE SEQUENCE [LARGE SCALE GENOMIC DNA]</scope>
    <source>
        <strain evidence="14">SpSt-192</strain>
    </source>
</reference>
<comment type="function">
    <text evidence="10 11">Catalyzes the condensation of ATP and 5-phosphoribose 1-diphosphate to form N'-(5'-phosphoribosyl)-ATP (PR-ATP). Has a crucial role in the pathway because the rate of histidine biosynthesis seems to be controlled primarily by regulation of HisG enzymatic activity.</text>
</comment>
<dbReference type="InterPro" id="IPR011322">
    <property type="entry name" value="N-reg_PII-like_a/b"/>
</dbReference>
<feature type="domain" description="Histidine biosynthesis HisG C-terminal" evidence="13">
    <location>
        <begin position="236"/>
        <end position="315"/>
    </location>
</feature>
<comment type="subcellular location">
    <subcellularLocation>
        <location evidence="11">Cytoplasm</location>
    </subcellularLocation>
</comment>
<dbReference type="Gene3D" id="3.40.190.10">
    <property type="entry name" value="Periplasmic binding protein-like II"/>
    <property type="match status" value="2"/>
</dbReference>
<dbReference type="SUPFAM" id="SSF54913">
    <property type="entry name" value="GlnB-like"/>
    <property type="match status" value="1"/>
</dbReference>
<comment type="caution">
    <text evidence="14">The sequence shown here is derived from an EMBL/GenBank/DDBJ whole genome shotgun (WGS) entry which is preliminary data.</text>
</comment>
<dbReference type="GO" id="GO:0005524">
    <property type="term" value="F:ATP binding"/>
    <property type="evidence" value="ECO:0007669"/>
    <property type="project" value="UniProtKB-KW"/>
</dbReference>
<dbReference type="InterPro" id="IPR018198">
    <property type="entry name" value="ATP_PRibTrfase_CS"/>
</dbReference>
<evidence type="ECO:0000256" key="6">
    <source>
        <dbReference type="ARBA" id="ARBA00022605"/>
    </source>
</evidence>
<evidence type="ECO:0000256" key="7">
    <source>
        <dbReference type="ARBA" id="ARBA00022676"/>
    </source>
</evidence>
<dbReference type="Pfam" id="PF08029">
    <property type="entry name" value="HisG_C"/>
    <property type="match status" value="1"/>
</dbReference>
<dbReference type="GO" id="GO:0003879">
    <property type="term" value="F:ATP phosphoribosyltransferase activity"/>
    <property type="evidence" value="ECO:0007669"/>
    <property type="project" value="UniProtKB-UniRule"/>
</dbReference>
<keyword evidence="9 11" id="KW-0368">Histidine biosynthesis</keyword>
<accession>A0A7C3ANQ2</accession>
<keyword evidence="8 11" id="KW-0808">Transferase</keyword>
<keyword evidence="11" id="KW-0547">Nucleotide-binding</keyword>
<proteinExistence type="inferred from homology"/>
<dbReference type="InterPro" id="IPR001348">
    <property type="entry name" value="ATP_PRibTrfase_HisG"/>
</dbReference>
<organism evidence="14">
    <name type="scientific">Thermorudis sp</name>
    <dbReference type="NCBI Taxonomy" id="1969470"/>
    <lineage>
        <taxon>Bacteria</taxon>
        <taxon>Pseudomonadati</taxon>
        <taxon>Thermomicrobiota</taxon>
        <taxon>Thermomicrobia</taxon>
        <taxon>Thermomicrobia incertae sedis</taxon>
        <taxon>Thermorudis</taxon>
    </lineage>
</organism>
<evidence type="ECO:0000256" key="9">
    <source>
        <dbReference type="ARBA" id="ARBA00023102"/>
    </source>
</evidence>
<evidence type="ECO:0000256" key="10">
    <source>
        <dbReference type="ARBA" id="ARBA00024861"/>
    </source>
</evidence>
<dbReference type="SUPFAM" id="SSF53850">
    <property type="entry name" value="Periplasmic binding protein-like II"/>
    <property type="match status" value="1"/>
</dbReference>
<sequence>MSEPLRLAISSKGSYEEETLRFLESAGLGVWRPNPRQYVGRVSGLPGVEVLFQRTADIIHKVADGSADLGITGYDLVAEHAGDDPNVIVVIDDLGFRRCELVLAVPEGWLDITTMADLADLSIDFKRSGRSLRVATKFPNLTRDFLYRHGVNYFTLVDSHGALEVAPALGHADIISDLTETGVTLRENRLRILEGGVILRAQACLIASRRGLRAAPGKLERARAIVELIEARLRTRRYRVVTANVRGASEEDVARHVTAQVATAGERGPTIARVYPKAGDSDGGWYEVTIIVPSNLLLAAVDHLRRAGSSGITVSSPDYVFDSCSEAFERLCAALQEEA</sequence>
<evidence type="ECO:0000256" key="2">
    <source>
        <dbReference type="ARBA" id="ARBA00004667"/>
    </source>
</evidence>
<dbReference type="CDD" id="cd13593">
    <property type="entry name" value="PBP2_HisGL3"/>
    <property type="match status" value="1"/>
</dbReference>
<dbReference type="Pfam" id="PF01634">
    <property type="entry name" value="HisG"/>
    <property type="match status" value="1"/>
</dbReference>
<comment type="similarity">
    <text evidence="3 11">Belongs to the ATP phosphoribosyltransferase family. Long subfamily.</text>
</comment>
<dbReference type="NCBIfam" id="TIGR03455">
    <property type="entry name" value="HisG_C-term"/>
    <property type="match status" value="1"/>
</dbReference>
<keyword evidence="11" id="KW-0479">Metal-binding</keyword>
<dbReference type="EMBL" id="DSID01000762">
    <property type="protein sequence ID" value="HEX71559.1"/>
    <property type="molecule type" value="Genomic_DNA"/>
</dbReference>
<evidence type="ECO:0000256" key="11">
    <source>
        <dbReference type="HAMAP-Rule" id="MF_00079"/>
    </source>
</evidence>
<dbReference type="HAMAP" id="MF_00079">
    <property type="entry name" value="HisG_Long"/>
    <property type="match status" value="1"/>
</dbReference>
<keyword evidence="6 11" id="KW-0028">Amino-acid biosynthesis</keyword>
<dbReference type="NCBIfam" id="TIGR00070">
    <property type="entry name" value="hisG"/>
    <property type="match status" value="1"/>
</dbReference>
<feature type="domain" description="ATP phosphoribosyltransferase catalytic" evidence="12">
    <location>
        <begin position="54"/>
        <end position="226"/>
    </location>
</feature>
<keyword evidence="11" id="KW-0963">Cytoplasm</keyword>
<evidence type="ECO:0000256" key="8">
    <source>
        <dbReference type="ARBA" id="ARBA00022679"/>
    </source>
</evidence>
<dbReference type="GO" id="GO:0005737">
    <property type="term" value="C:cytoplasm"/>
    <property type="evidence" value="ECO:0007669"/>
    <property type="project" value="UniProtKB-SubCell"/>
</dbReference>
<dbReference type="InterPro" id="IPR013115">
    <property type="entry name" value="HisG_C"/>
</dbReference>
<comment type="pathway">
    <text evidence="2 11">Amino-acid biosynthesis; L-histidine biosynthesis; L-histidine from 5-phospho-alpha-D-ribose 1-diphosphate: step 1/9.</text>
</comment>
<dbReference type="GO" id="GO:0000105">
    <property type="term" value="P:L-histidine biosynthetic process"/>
    <property type="evidence" value="ECO:0007669"/>
    <property type="project" value="UniProtKB-UniRule"/>
</dbReference>
<dbReference type="InterPro" id="IPR020621">
    <property type="entry name" value="ATP-PRT_HisG_long"/>
</dbReference>
<comment type="cofactor">
    <cofactor evidence="11">
        <name>Mg(2+)</name>
        <dbReference type="ChEBI" id="CHEBI:18420"/>
    </cofactor>
</comment>
<dbReference type="EC" id="2.4.2.17" evidence="4 11"/>
<evidence type="ECO:0000256" key="4">
    <source>
        <dbReference type="ARBA" id="ARBA00011946"/>
    </source>
</evidence>
<gene>
    <name evidence="11 14" type="primary">hisG</name>
    <name evidence="14" type="ORF">ENP13_10025</name>
</gene>
<protein>
    <recommendedName>
        <fullName evidence="5 11">ATP phosphoribosyltransferase</fullName>
        <shortName evidence="11">ATP-PRT</shortName>
        <shortName evidence="11">ATP-PRTase</shortName>
        <ecNumber evidence="4 11">2.4.2.17</ecNumber>
    </recommendedName>
</protein>
<evidence type="ECO:0000256" key="1">
    <source>
        <dbReference type="ARBA" id="ARBA00000915"/>
    </source>
</evidence>
<keyword evidence="11" id="KW-0460">Magnesium</keyword>
<keyword evidence="11" id="KW-0067">ATP-binding</keyword>
<evidence type="ECO:0000256" key="3">
    <source>
        <dbReference type="ARBA" id="ARBA00007955"/>
    </source>
</evidence>
<evidence type="ECO:0000259" key="13">
    <source>
        <dbReference type="Pfam" id="PF08029"/>
    </source>
</evidence>
<dbReference type="PROSITE" id="PS01316">
    <property type="entry name" value="ATP_P_PHORIBOSYLTR"/>
    <property type="match status" value="1"/>
</dbReference>